<reference evidence="3 4" key="1">
    <citation type="submission" date="2019-02" db="EMBL/GenBank/DDBJ databases">
        <title>Genome analysis provides insights into bioremediation potentialities and Haloocin production by Natrinema altunense strain 4.1R isolated from Chott Douz in Tunisian desert.</title>
        <authorList>
            <person name="Najjari A."/>
            <person name="Youssef N."/>
            <person name="Ben Dhia O."/>
            <person name="Ferjani R."/>
            <person name="El Hidri D."/>
            <person name="Ouzari H.I."/>
            <person name="Cherif A."/>
        </authorList>
    </citation>
    <scope>NUCLEOTIDE SEQUENCE [LARGE SCALE GENOMIC DNA]</scope>
    <source>
        <strain evidence="3 4">4.1R</strain>
    </source>
</reference>
<evidence type="ECO:0000259" key="2">
    <source>
        <dbReference type="Pfam" id="PF00582"/>
    </source>
</evidence>
<dbReference type="InterPro" id="IPR006016">
    <property type="entry name" value="UspA"/>
</dbReference>
<dbReference type="PANTHER" id="PTHR46268:SF6">
    <property type="entry name" value="UNIVERSAL STRESS PROTEIN UP12"/>
    <property type="match status" value="1"/>
</dbReference>
<sequence>MSPTLDAIDSVLLPTDGSDGALAGAKRGVDLAAMADATVHVLSVIETSTIDGVSSALESASAADEQRAALEADAEAAVESVATMVRDRNPGLEVTTTTERGTPFRVIDRYVDARDIDAIAMGTRGRTGLTRVVLGSVTENVLRTVGVPVLVVPPAASESRLTESTVENVLVPTDGSDGAAVAVDWGSTLAAAFDAMVHAIYSIDTSRFPPQLNPGEMLAELERPGEEALQEVRDRTQERGVSLAGTIATGPPARVILDYAADNEIDLITMGTHGRSGLERHFLGSVTETVVRNAERPVVCVPMSGE</sequence>
<dbReference type="RefSeq" id="WP_130170593.1">
    <property type="nucleotide sequence ID" value="NZ_SHMR01000003.1"/>
</dbReference>
<dbReference type="SUPFAM" id="SSF52402">
    <property type="entry name" value="Adenine nucleotide alpha hydrolases-like"/>
    <property type="match status" value="2"/>
</dbReference>
<organism evidence="3 4">
    <name type="scientific">Natrinema altunense</name>
    <dbReference type="NCBI Taxonomy" id="222984"/>
    <lineage>
        <taxon>Archaea</taxon>
        <taxon>Methanobacteriati</taxon>
        <taxon>Methanobacteriota</taxon>
        <taxon>Stenosarchaea group</taxon>
        <taxon>Halobacteria</taxon>
        <taxon>Halobacteriales</taxon>
        <taxon>Natrialbaceae</taxon>
        <taxon>Natrinema</taxon>
    </lineage>
</organism>
<comment type="similarity">
    <text evidence="1">Belongs to the universal stress protein A family.</text>
</comment>
<dbReference type="InterPro" id="IPR006015">
    <property type="entry name" value="Universal_stress_UspA"/>
</dbReference>
<dbReference type="PRINTS" id="PR01438">
    <property type="entry name" value="UNVRSLSTRESS"/>
</dbReference>
<feature type="domain" description="UspA" evidence="2">
    <location>
        <begin position="167"/>
        <end position="302"/>
    </location>
</feature>
<evidence type="ECO:0000313" key="4">
    <source>
        <dbReference type="Proteomes" id="UP000292704"/>
    </source>
</evidence>
<dbReference type="EMBL" id="SHMR01000003">
    <property type="protein sequence ID" value="RZH67884.1"/>
    <property type="molecule type" value="Genomic_DNA"/>
</dbReference>
<accession>A0A482Y0N9</accession>
<dbReference type="CDD" id="cd00293">
    <property type="entry name" value="USP-like"/>
    <property type="match status" value="2"/>
</dbReference>
<feature type="domain" description="UspA" evidence="2">
    <location>
        <begin position="9"/>
        <end position="153"/>
    </location>
</feature>
<proteinExistence type="inferred from homology"/>
<protein>
    <submittedName>
        <fullName evidence="3">Universal stress protein</fullName>
    </submittedName>
</protein>
<name>A0A482Y0N9_9EURY</name>
<dbReference type="Gene3D" id="3.40.50.620">
    <property type="entry name" value="HUPs"/>
    <property type="match status" value="2"/>
</dbReference>
<comment type="caution">
    <text evidence="3">The sequence shown here is derived from an EMBL/GenBank/DDBJ whole genome shotgun (WGS) entry which is preliminary data.</text>
</comment>
<gene>
    <name evidence="3" type="ORF">ELS17_10190</name>
</gene>
<evidence type="ECO:0000313" key="3">
    <source>
        <dbReference type="EMBL" id="RZH67884.1"/>
    </source>
</evidence>
<dbReference type="Proteomes" id="UP000292704">
    <property type="component" value="Unassembled WGS sequence"/>
</dbReference>
<evidence type="ECO:0000256" key="1">
    <source>
        <dbReference type="ARBA" id="ARBA00008791"/>
    </source>
</evidence>
<dbReference type="AlphaFoldDB" id="A0A482Y0N9"/>
<dbReference type="STRING" id="222984.GCA_000731985_03557"/>
<dbReference type="PANTHER" id="PTHR46268">
    <property type="entry name" value="STRESS RESPONSE PROTEIN NHAX"/>
    <property type="match status" value="1"/>
</dbReference>
<dbReference type="Pfam" id="PF00582">
    <property type="entry name" value="Usp"/>
    <property type="match status" value="2"/>
</dbReference>
<dbReference type="InterPro" id="IPR014729">
    <property type="entry name" value="Rossmann-like_a/b/a_fold"/>
</dbReference>
<dbReference type="OrthoDB" id="105697at2157"/>